<dbReference type="GO" id="GO:0006526">
    <property type="term" value="P:L-arginine biosynthetic process"/>
    <property type="evidence" value="ECO:0007669"/>
    <property type="project" value="EnsemblFungi"/>
</dbReference>
<evidence type="ECO:0000256" key="12">
    <source>
        <dbReference type="RuleBase" id="RU000488"/>
    </source>
</evidence>
<dbReference type="KEGG" id="pic:PICST_39433"/>
<dbReference type="FunCoup" id="A3GHH9">
    <property type="interactions" value="100"/>
</dbReference>
<evidence type="ECO:0000256" key="10">
    <source>
        <dbReference type="ARBA" id="ARBA00023136"/>
    </source>
</evidence>
<evidence type="ECO:0000313" key="14">
    <source>
        <dbReference type="Proteomes" id="UP000002258"/>
    </source>
</evidence>
<keyword evidence="10 11" id="KW-0472">Membrane</keyword>
<dbReference type="GeneID" id="4851728"/>
<dbReference type="InParanoid" id="A3GHH9"/>
<dbReference type="PANTHER" id="PTHR45624">
    <property type="entry name" value="MITOCHONDRIAL BASIC AMINO ACIDS TRANSPORTER-RELATED"/>
    <property type="match status" value="1"/>
</dbReference>
<evidence type="ECO:0000256" key="3">
    <source>
        <dbReference type="ARBA" id="ARBA00006375"/>
    </source>
</evidence>
<comment type="caution">
    <text evidence="13">The sequence shown here is derived from an EMBL/GenBank/DDBJ whole genome shotgun (WGS) entry which is preliminary data.</text>
</comment>
<dbReference type="InterPro" id="IPR018108">
    <property type="entry name" value="MCP_transmembrane"/>
</dbReference>
<protein>
    <recommendedName>
        <fullName evidence="4">Mitochondrial thiamine pyrophosphate carrier 1</fullName>
    </recommendedName>
</protein>
<evidence type="ECO:0000256" key="5">
    <source>
        <dbReference type="ARBA" id="ARBA00022448"/>
    </source>
</evidence>
<dbReference type="RefSeq" id="XP_001386846.1">
    <property type="nucleotide sequence ID" value="XM_001386809.1"/>
</dbReference>
<reference evidence="13 14" key="1">
    <citation type="journal article" date="2007" name="Nat. Biotechnol.">
        <title>Genome sequence of the lignocellulose-bioconverting and xylose-fermenting yeast Pichia stipitis.</title>
        <authorList>
            <person name="Jeffries T.W."/>
            <person name="Grigoriev I.V."/>
            <person name="Grimwood J."/>
            <person name="Laplaza J.M."/>
            <person name="Aerts A."/>
            <person name="Salamov A."/>
            <person name="Schmutz J."/>
            <person name="Lindquist E."/>
            <person name="Dehal P."/>
            <person name="Shapiro H."/>
            <person name="Jin Y.S."/>
            <person name="Passoth V."/>
            <person name="Richardson P.M."/>
        </authorList>
    </citation>
    <scope>NUCLEOTIDE SEQUENCE [LARGE SCALE GENOMIC DNA]</scope>
    <source>
        <strain evidence="14">ATCC 58785 / CBS 6054 / NBRC 10063 / NRRL Y-11545</strain>
    </source>
</reference>
<dbReference type="InterPro" id="IPR050567">
    <property type="entry name" value="Mitochondrial_Carrier"/>
</dbReference>
<dbReference type="OMA" id="PIDCFRQ"/>
<comment type="function">
    <text evidence="1">Mitochondrial transporter that mediates uptake of thiamine pyrophosphate (ThPP) into mitochondria.</text>
</comment>
<evidence type="ECO:0000256" key="4">
    <source>
        <dbReference type="ARBA" id="ARBA00021935"/>
    </source>
</evidence>
<evidence type="ECO:0000256" key="1">
    <source>
        <dbReference type="ARBA" id="ARBA00002238"/>
    </source>
</evidence>
<evidence type="ECO:0000256" key="6">
    <source>
        <dbReference type="ARBA" id="ARBA00022692"/>
    </source>
</evidence>
<dbReference type="PANTHER" id="PTHR45624:SF31">
    <property type="entry name" value="MITOCHONDRIAL ORNITHINE TRANSPORTER 1"/>
    <property type="match status" value="1"/>
</dbReference>
<dbReference type="Pfam" id="PF00153">
    <property type="entry name" value="Mito_carr"/>
    <property type="match status" value="3"/>
</dbReference>
<evidence type="ECO:0000313" key="13">
    <source>
        <dbReference type="EMBL" id="EAZ62823.1"/>
    </source>
</evidence>
<evidence type="ECO:0000256" key="8">
    <source>
        <dbReference type="ARBA" id="ARBA00022989"/>
    </source>
</evidence>
<name>A3GHH9_PICST</name>
<proteinExistence type="inferred from homology"/>
<evidence type="ECO:0000256" key="7">
    <source>
        <dbReference type="ARBA" id="ARBA00022737"/>
    </source>
</evidence>
<keyword evidence="7" id="KW-0677">Repeat</keyword>
<feature type="repeat" description="Solcar" evidence="11">
    <location>
        <begin position="1"/>
        <end position="84"/>
    </location>
</feature>
<dbReference type="eggNOG" id="KOG0758">
    <property type="taxonomic scope" value="Eukaryota"/>
</dbReference>
<keyword evidence="14" id="KW-1185">Reference proteome</keyword>
<dbReference type="AlphaFoldDB" id="A3GHH9"/>
<evidence type="ECO:0000256" key="11">
    <source>
        <dbReference type="PROSITE-ProRule" id="PRU00282"/>
    </source>
</evidence>
<accession>A3GHH9</accession>
<feature type="repeat" description="Solcar" evidence="11">
    <location>
        <begin position="96"/>
        <end position="187"/>
    </location>
</feature>
<dbReference type="STRING" id="322104.A3GHH9"/>
<dbReference type="InterPro" id="IPR023395">
    <property type="entry name" value="MCP_dom_sf"/>
</dbReference>
<sequence>MAEITCGALSGMIGKLVEFPFDTIKVRLQAAHHSTPISTLQMIRYTYHNEGMVNGFYKGLKAPLMGACAETAVLFSSYNYASSLFMNKLNYSEQNLPFWTKCVSGGFAGVIASFVLTPVELIKCQLQVANLSSSAEHKSVSYVSLIKRILTQEKGVFGLWNGLSSTLVREAVGTSIWFGTYEYVSHQFKTHKPTSINEDVQLLISGAMAGITFNFSVFPVDTIKSNIQTYDILNPNKKHIGFLEFTKMLLARPGGITNLYNGLAITLIRCVPANALIFYSYELLKRNF</sequence>
<dbReference type="EMBL" id="AAVQ01000002">
    <property type="protein sequence ID" value="EAZ62823.1"/>
    <property type="molecule type" value="Genomic_DNA"/>
</dbReference>
<dbReference type="PROSITE" id="PS50920">
    <property type="entry name" value="SOLCAR"/>
    <property type="match status" value="3"/>
</dbReference>
<comment type="subcellular location">
    <subcellularLocation>
        <location evidence="2">Mitochondrion membrane</location>
        <topology evidence="2">Multi-pass membrane protein</topology>
    </subcellularLocation>
</comment>
<gene>
    <name evidence="13" type="primary">ORT1</name>
    <name evidence="13" type="ORF">PICST_39433</name>
</gene>
<dbReference type="OrthoDB" id="2139348at2759"/>
<evidence type="ECO:0000256" key="2">
    <source>
        <dbReference type="ARBA" id="ARBA00004225"/>
    </source>
</evidence>
<keyword evidence="8" id="KW-1133">Transmembrane helix</keyword>
<keyword evidence="6 11" id="KW-0812">Transmembrane</keyword>
<keyword evidence="9" id="KW-0496">Mitochondrion</keyword>
<dbReference type="Gene3D" id="1.50.40.10">
    <property type="entry name" value="Mitochondrial carrier domain"/>
    <property type="match status" value="1"/>
</dbReference>
<keyword evidence="5 12" id="KW-0813">Transport</keyword>
<evidence type="ECO:0000256" key="9">
    <source>
        <dbReference type="ARBA" id="ARBA00023128"/>
    </source>
</evidence>
<dbReference type="GO" id="GO:1990575">
    <property type="term" value="P:mitochondrial L-ornithine transmembrane transport"/>
    <property type="evidence" value="ECO:0007669"/>
    <property type="project" value="EnsemblFungi"/>
</dbReference>
<dbReference type="GO" id="GO:0031966">
    <property type="term" value="C:mitochondrial membrane"/>
    <property type="evidence" value="ECO:0007669"/>
    <property type="project" value="UniProtKB-SubCell"/>
</dbReference>
<dbReference type="HOGENOM" id="CLU_015166_16_3_1"/>
<feature type="repeat" description="Solcar" evidence="11">
    <location>
        <begin position="197"/>
        <end position="287"/>
    </location>
</feature>
<dbReference type="SUPFAM" id="SSF103506">
    <property type="entry name" value="Mitochondrial carrier"/>
    <property type="match status" value="1"/>
</dbReference>
<dbReference type="Proteomes" id="UP000002258">
    <property type="component" value="Chromosome 1"/>
</dbReference>
<comment type="similarity">
    <text evidence="3 12">Belongs to the mitochondrial carrier (TC 2.A.29) family.</text>
</comment>
<organism evidence="13 14">
    <name type="scientific">Scheffersomyces stipitis (strain ATCC 58785 / CBS 6054 / NBRC 10063 / NRRL Y-11545)</name>
    <name type="common">Yeast</name>
    <name type="synonym">Pichia stipitis</name>
    <dbReference type="NCBI Taxonomy" id="322104"/>
    <lineage>
        <taxon>Eukaryota</taxon>
        <taxon>Fungi</taxon>
        <taxon>Dikarya</taxon>
        <taxon>Ascomycota</taxon>
        <taxon>Saccharomycotina</taxon>
        <taxon>Pichiomycetes</taxon>
        <taxon>Debaryomycetaceae</taxon>
        <taxon>Scheffersomyces</taxon>
    </lineage>
</organism>
<dbReference type="GO" id="GO:0000064">
    <property type="term" value="F:L-ornithine transmembrane transporter activity"/>
    <property type="evidence" value="ECO:0007669"/>
    <property type="project" value="EnsemblFungi"/>
</dbReference>